<dbReference type="AlphaFoldDB" id="A0A8F6YDC2"/>
<evidence type="ECO:0000256" key="4">
    <source>
        <dbReference type="PIRNR" id="PIRNR005426"/>
    </source>
</evidence>
<name>A0A8F6YDC2_9RHOB</name>
<protein>
    <submittedName>
        <fullName evidence="7">Nitroreductase family protein</fullName>
    </submittedName>
</protein>
<feature type="domain" description="Nitroreductase" evidence="6">
    <location>
        <begin position="31"/>
        <end position="185"/>
    </location>
</feature>
<evidence type="ECO:0000256" key="2">
    <source>
        <dbReference type="ARBA" id="ARBA00022643"/>
    </source>
</evidence>
<dbReference type="KEGG" id="gce:KYE46_03260"/>
<feature type="compositionally biased region" description="Polar residues" evidence="5">
    <location>
        <begin position="1"/>
        <end position="10"/>
    </location>
</feature>
<sequence>MSSTLHQTLSARYPDAPRADQPEARALATMAARGSCRSFADRAVPDDLLHTLCAVALASPTKSDLQQRDIILLKSPEVRAEVSRLVSGQAWVAGAPTVAIFCGNNRRQRLLHDWHDVAFANDHLDALVNATADAAIALGAFVTAAEASGLGCCPISAVRNEARAIADLLHLPDHVFPFAGLAIGYPAETPPITPRLPLQATVHTDRYREDGLREAVETYDTRRSYGTQRFPEVFGTSDSYGWSEDKVRQYSQPERADFGDYIRAIGFKLD</sequence>
<evidence type="ECO:0000313" key="7">
    <source>
        <dbReference type="EMBL" id="QXT40285.1"/>
    </source>
</evidence>
<dbReference type="GO" id="GO:0016491">
    <property type="term" value="F:oxidoreductase activity"/>
    <property type="evidence" value="ECO:0007669"/>
    <property type="project" value="UniProtKB-KW"/>
</dbReference>
<comment type="similarity">
    <text evidence="4">Belongs to the flavin oxidoreductase frp family.</text>
</comment>
<evidence type="ECO:0000256" key="1">
    <source>
        <dbReference type="ARBA" id="ARBA00022630"/>
    </source>
</evidence>
<evidence type="ECO:0000313" key="8">
    <source>
        <dbReference type="Proteomes" id="UP000825009"/>
    </source>
</evidence>
<keyword evidence="1 4" id="KW-0285">Flavoprotein</keyword>
<proteinExistence type="inferred from homology"/>
<evidence type="ECO:0000256" key="3">
    <source>
        <dbReference type="ARBA" id="ARBA00023002"/>
    </source>
</evidence>
<dbReference type="PANTHER" id="PTHR43425">
    <property type="entry name" value="OXYGEN-INSENSITIVE NADPH NITROREDUCTASE"/>
    <property type="match status" value="1"/>
</dbReference>
<dbReference type="InterPro" id="IPR029479">
    <property type="entry name" value="Nitroreductase"/>
</dbReference>
<dbReference type="RefSeq" id="WP_219003418.1">
    <property type="nucleotide sequence ID" value="NZ_CP079194.1"/>
</dbReference>
<feature type="region of interest" description="Disordered" evidence="5">
    <location>
        <begin position="1"/>
        <end position="20"/>
    </location>
</feature>
<evidence type="ECO:0000256" key="5">
    <source>
        <dbReference type="SAM" id="MobiDB-lite"/>
    </source>
</evidence>
<dbReference type="EMBL" id="CP079194">
    <property type="protein sequence ID" value="QXT40285.1"/>
    <property type="molecule type" value="Genomic_DNA"/>
</dbReference>
<keyword evidence="4" id="KW-0521">NADP</keyword>
<accession>A0A8F6YDC2</accession>
<keyword evidence="3 4" id="KW-0560">Oxidoreductase</keyword>
<evidence type="ECO:0000259" key="6">
    <source>
        <dbReference type="Pfam" id="PF00881"/>
    </source>
</evidence>
<dbReference type="PIRSF" id="PIRSF005426">
    <property type="entry name" value="Frp"/>
    <property type="match status" value="1"/>
</dbReference>
<dbReference type="Proteomes" id="UP000825009">
    <property type="component" value="Chromosome"/>
</dbReference>
<keyword evidence="2 4" id="KW-0288">FMN</keyword>
<dbReference type="InterPro" id="IPR016446">
    <property type="entry name" value="Flavin_OxRdtase_Frp"/>
</dbReference>
<keyword evidence="8" id="KW-1185">Reference proteome</keyword>
<organism evidence="7 8">
    <name type="scientific">Gymnodinialimonas ceratoperidinii</name>
    <dbReference type="NCBI Taxonomy" id="2856823"/>
    <lineage>
        <taxon>Bacteria</taxon>
        <taxon>Pseudomonadati</taxon>
        <taxon>Pseudomonadota</taxon>
        <taxon>Alphaproteobacteria</taxon>
        <taxon>Rhodobacterales</taxon>
        <taxon>Paracoccaceae</taxon>
        <taxon>Gymnodinialimonas</taxon>
    </lineage>
</organism>
<dbReference type="Pfam" id="PF00881">
    <property type="entry name" value="Nitroreductase"/>
    <property type="match status" value="1"/>
</dbReference>
<dbReference type="PANTHER" id="PTHR43425:SF2">
    <property type="entry name" value="OXYGEN-INSENSITIVE NADPH NITROREDUCTASE"/>
    <property type="match status" value="1"/>
</dbReference>
<gene>
    <name evidence="7" type="ORF">KYE46_03260</name>
</gene>
<reference evidence="7 8" key="1">
    <citation type="submission" date="2021-07" db="EMBL/GenBank/DDBJ databases">
        <title>A novel Jannaschia species isolated from marine dinoflagellate Ceratoperidinium margalefii.</title>
        <authorList>
            <person name="Jiang Y."/>
            <person name="Li Z."/>
        </authorList>
    </citation>
    <scope>NUCLEOTIDE SEQUENCE [LARGE SCALE GENOMIC DNA]</scope>
    <source>
        <strain evidence="7 8">J12C1-MA-4</strain>
    </source>
</reference>